<dbReference type="EMBL" id="ML170232">
    <property type="protein sequence ID" value="TDL16898.1"/>
    <property type="molecule type" value="Genomic_DNA"/>
</dbReference>
<proteinExistence type="predicted"/>
<evidence type="ECO:0000313" key="2">
    <source>
        <dbReference type="EMBL" id="TDL16898.1"/>
    </source>
</evidence>
<protein>
    <submittedName>
        <fullName evidence="2">Uncharacterized protein</fullName>
    </submittedName>
</protein>
<dbReference type="AlphaFoldDB" id="A0A4Y7PP48"/>
<feature type="compositionally biased region" description="Polar residues" evidence="1">
    <location>
        <begin position="7"/>
        <end position="17"/>
    </location>
</feature>
<sequence>MPAEVASQISRSSSGDQPSRMVRSQFYGNTFPTFFIISQILKAMKVLDRADFTAEVITVFFSALRDRRRFNTYDTIGTMLLLWPPLGQFAFAMAEGGRFAFTMDKWVTSRGEPLDVWFHWVETIYIVLVPFNDSRPLRFCMLVACITAILSVLGT</sequence>
<feature type="region of interest" description="Disordered" evidence="1">
    <location>
        <begin position="1"/>
        <end position="20"/>
    </location>
</feature>
<organism evidence="2 3">
    <name type="scientific">Rickenella mellea</name>
    <dbReference type="NCBI Taxonomy" id="50990"/>
    <lineage>
        <taxon>Eukaryota</taxon>
        <taxon>Fungi</taxon>
        <taxon>Dikarya</taxon>
        <taxon>Basidiomycota</taxon>
        <taxon>Agaricomycotina</taxon>
        <taxon>Agaricomycetes</taxon>
        <taxon>Hymenochaetales</taxon>
        <taxon>Rickenellaceae</taxon>
        <taxon>Rickenella</taxon>
    </lineage>
</organism>
<reference evidence="2 3" key="1">
    <citation type="submission" date="2018-06" db="EMBL/GenBank/DDBJ databases">
        <title>A transcriptomic atlas of mushroom development highlights an independent origin of complex multicellularity.</title>
        <authorList>
            <consortium name="DOE Joint Genome Institute"/>
            <person name="Krizsan K."/>
            <person name="Almasi E."/>
            <person name="Merenyi Z."/>
            <person name="Sahu N."/>
            <person name="Viragh M."/>
            <person name="Koszo T."/>
            <person name="Mondo S."/>
            <person name="Kiss B."/>
            <person name="Balint B."/>
            <person name="Kues U."/>
            <person name="Barry K."/>
            <person name="Hegedus J.C."/>
            <person name="Henrissat B."/>
            <person name="Johnson J."/>
            <person name="Lipzen A."/>
            <person name="Ohm R."/>
            <person name="Nagy I."/>
            <person name="Pangilinan J."/>
            <person name="Yan J."/>
            <person name="Xiong Y."/>
            <person name="Grigoriev I.V."/>
            <person name="Hibbett D.S."/>
            <person name="Nagy L.G."/>
        </authorList>
    </citation>
    <scope>NUCLEOTIDE SEQUENCE [LARGE SCALE GENOMIC DNA]</scope>
    <source>
        <strain evidence="2 3">SZMC22713</strain>
    </source>
</reference>
<name>A0A4Y7PP48_9AGAM</name>
<evidence type="ECO:0000313" key="3">
    <source>
        <dbReference type="Proteomes" id="UP000294933"/>
    </source>
</evidence>
<evidence type="ECO:0000256" key="1">
    <source>
        <dbReference type="SAM" id="MobiDB-lite"/>
    </source>
</evidence>
<gene>
    <name evidence="2" type="ORF">BD410DRAFT_794802</name>
</gene>
<dbReference type="Proteomes" id="UP000294933">
    <property type="component" value="Unassembled WGS sequence"/>
</dbReference>
<dbReference type="VEuPathDB" id="FungiDB:BD410DRAFT_794802"/>
<accession>A0A4Y7PP48</accession>
<keyword evidence="3" id="KW-1185">Reference proteome</keyword>